<dbReference type="EMBL" id="JACIFF010000005">
    <property type="protein sequence ID" value="MBB4079676.1"/>
    <property type="molecule type" value="Genomic_DNA"/>
</dbReference>
<comment type="caution">
    <text evidence="2">The sequence shown here is derived from an EMBL/GenBank/DDBJ whole genome shotgun (WGS) entry which is preliminary data.</text>
</comment>
<evidence type="ECO:0000256" key="1">
    <source>
        <dbReference type="SAM" id="SignalP"/>
    </source>
</evidence>
<dbReference type="Pfam" id="PF00756">
    <property type="entry name" value="Esterase"/>
    <property type="match status" value="1"/>
</dbReference>
<evidence type="ECO:0000313" key="2">
    <source>
        <dbReference type="EMBL" id="MBB4079676.1"/>
    </source>
</evidence>
<organism evidence="2 3">
    <name type="scientific">Neolewinella aquimaris</name>
    <dbReference type="NCBI Taxonomy" id="1835722"/>
    <lineage>
        <taxon>Bacteria</taxon>
        <taxon>Pseudomonadati</taxon>
        <taxon>Bacteroidota</taxon>
        <taxon>Saprospiria</taxon>
        <taxon>Saprospirales</taxon>
        <taxon>Lewinellaceae</taxon>
        <taxon>Neolewinella</taxon>
    </lineage>
</organism>
<keyword evidence="1" id="KW-0732">Signal</keyword>
<dbReference type="PANTHER" id="PTHR48098">
    <property type="entry name" value="ENTEROCHELIN ESTERASE-RELATED"/>
    <property type="match status" value="1"/>
</dbReference>
<evidence type="ECO:0000313" key="3">
    <source>
        <dbReference type="Proteomes" id="UP000576209"/>
    </source>
</evidence>
<accession>A0A840EFH0</accession>
<proteinExistence type="predicted"/>
<feature type="signal peptide" evidence="1">
    <location>
        <begin position="1"/>
        <end position="19"/>
    </location>
</feature>
<reference evidence="2 3" key="1">
    <citation type="submission" date="2020-08" db="EMBL/GenBank/DDBJ databases">
        <title>Genomic Encyclopedia of Type Strains, Phase IV (KMG-IV): sequencing the most valuable type-strain genomes for metagenomic binning, comparative biology and taxonomic classification.</title>
        <authorList>
            <person name="Goeker M."/>
        </authorList>
    </citation>
    <scope>NUCLEOTIDE SEQUENCE [LARGE SCALE GENOMIC DNA]</scope>
    <source>
        <strain evidence="2 3">DSM 105137</strain>
    </source>
</reference>
<feature type="chain" id="PRO_5032921575" evidence="1">
    <location>
        <begin position="20"/>
        <end position="344"/>
    </location>
</feature>
<dbReference type="InterPro" id="IPR050583">
    <property type="entry name" value="Mycobacterial_A85_antigen"/>
</dbReference>
<dbReference type="Proteomes" id="UP000576209">
    <property type="component" value="Unassembled WGS sequence"/>
</dbReference>
<dbReference type="AlphaFoldDB" id="A0A840EFH0"/>
<gene>
    <name evidence="2" type="ORF">GGR28_002301</name>
</gene>
<dbReference type="RefSeq" id="WP_183495909.1">
    <property type="nucleotide sequence ID" value="NZ_JACIFF010000005.1"/>
</dbReference>
<dbReference type="SUPFAM" id="SSF53474">
    <property type="entry name" value="alpha/beta-Hydrolases"/>
    <property type="match status" value="1"/>
</dbReference>
<dbReference type="InterPro" id="IPR029058">
    <property type="entry name" value="AB_hydrolase_fold"/>
</dbReference>
<dbReference type="GO" id="GO:0016747">
    <property type="term" value="F:acyltransferase activity, transferring groups other than amino-acyl groups"/>
    <property type="evidence" value="ECO:0007669"/>
    <property type="project" value="TreeGrafter"/>
</dbReference>
<keyword evidence="3" id="KW-1185">Reference proteome</keyword>
<protein>
    <submittedName>
        <fullName evidence="2">Pimeloyl-ACP methyl ester carboxylesterase</fullName>
    </submittedName>
</protein>
<name>A0A840EFH0_9BACT</name>
<dbReference type="PANTHER" id="PTHR48098:SF1">
    <property type="entry name" value="DIACYLGLYCEROL ACYLTRANSFERASE_MYCOLYLTRANSFERASE AG85A"/>
    <property type="match status" value="1"/>
</dbReference>
<dbReference type="InterPro" id="IPR000801">
    <property type="entry name" value="Esterase-like"/>
</dbReference>
<sequence>MRRYAFLLSFIMLANWLPAQLGGGSVVIDSLPSDRLENAFGEPTTRALSVYLPPGYATSSTRYPVIYYLHGFLNDHTLTQEMVATLDEAIAAGRIPPFILVVSDSKTQVDGSFYSNSSFGNFEDYLAYDLVAHMDARYRTRSDRLSRGVTGHSMGGYGALKLAMRHPDVFSSVYALSPGALTVVGEYGPSSETYRELAAINSMDALLESYFPKVIVAFGRAWSPNADKPPFYADIPFSYDADGLLVVQSDVLDKWYAEMPVHMIDEYRDNLRSLTAIKFDWGRNAGDRFVRQCEMFSQRLENAGVTHFAEEYIGTHTSDIFTPGGRVSTDMLPFFSEYLEFAAE</sequence>
<dbReference type="Gene3D" id="3.40.50.1820">
    <property type="entry name" value="alpha/beta hydrolase"/>
    <property type="match status" value="1"/>
</dbReference>